<dbReference type="Proteomes" id="UP001273166">
    <property type="component" value="Unassembled WGS sequence"/>
</dbReference>
<dbReference type="GO" id="GO:0016020">
    <property type="term" value="C:membrane"/>
    <property type="evidence" value="ECO:0007669"/>
    <property type="project" value="UniProtKB-SubCell"/>
</dbReference>
<dbReference type="PANTHER" id="PTHR19317">
    <property type="entry name" value="PRENYLATED RAB ACCEPTOR 1-RELATED"/>
    <property type="match status" value="1"/>
</dbReference>
<reference evidence="6" key="1">
    <citation type="journal article" date="2023" name="Mol. Phylogenet. Evol.">
        <title>Genome-scale phylogeny and comparative genomics of the fungal order Sordariales.</title>
        <authorList>
            <person name="Hensen N."/>
            <person name="Bonometti L."/>
            <person name="Westerberg I."/>
            <person name="Brannstrom I.O."/>
            <person name="Guillou S."/>
            <person name="Cros-Aarteil S."/>
            <person name="Calhoun S."/>
            <person name="Haridas S."/>
            <person name="Kuo A."/>
            <person name="Mondo S."/>
            <person name="Pangilinan J."/>
            <person name="Riley R."/>
            <person name="LaButti K."/>
            <person name="Andreopoulos B."/>
            <person name="Lipzen A."/>
            <person name="Chen C."/>
            <person name="Yan M."/>
            <person name="Daum C."/>
            <person name="Ng V."/>
            <person name="Clum A."/>
            <person name="Steindorff A."/>
            <person name="Ohm R.A."/>
            <person name="Martin F."/>
            <person name="Silar P."/>
            <person name="Natvig D.O."/>
            <person name="Lalanne C."/>
            <person name="Gautier V."/>
            <person name="Ament-Velasquez S.L."/>
            <person name="Kruys A."/>
            <person name="Hutchinson M.I."/>
            <person name="Powell A.J."/>
            <person name="Barry K."/>
            <person name="Miller A.N."/>
            <person name="Grigoriev I.V."/>
            <person name="Debuchy R."/>
            <person name="Gladieux P."/>
            <person name="Hiltunen Thoren M."/>
            <person name="Johannesson H."/>
        </authorList>
    </citation>
    <scope>NUCLEOTIDE SEQUENCE</scope>
    <source>
        <strain evidence="6">CBS 333.67</strain>
    </source>
</reference>
<organism evidence="6 7">
    <name type="scientific">Chaetomium strumarium</name>
    <dbReference type="NCBI Taxonomy" id="1170767"/>
    <lineage>
        <taxon>Eukaryota</taxon>
        <taxon>Fungi</taxon>
        <taxon>Dikarya</taxon>
        <taxon>Ascomycota</taxon>
        <taxon>Pezizomycotina</taxon>
        <taxon>Sordariomycetes</taxon>
        <taxon>Sordariomycetidae</taxon>
        <taxon>Sordariales</taxon>
        <taxon>Chaetomiaceae</taxon>
        <taxon>Chaetomium</taxon>
    </lineage>
</organism>
<dbReference type="Pfam" id="PF03208">
    <property type="entry name" value="PRA1"/>
    <property type="match status" value="1"/>
</dbReference>
<name>A0AAJ0M6J2_9PEZI</name>
<sequence length="176" mass="19599">MAQIRIPIDVLTSRLNLGDRFASMRSGSLSSRFSNLRPISEFLDVKRVNKPANFAEMQSRVNYNLGHYSSNYAVIFTMLCIYGLLTNFWLLFDIIFVVVGMYLIGKLDGHDFEFGQQRFSTVQLYTGLYVIAIPIALISGVFGTMMWLIGASGVVILGHAALLDKPIDEAFSGEAV</sequence>
<dbReference type="GO" id="GO:0005794">
    <property type="term" value="C:Golgi apparatus"/>
    <property type="evidence" value="ECO:0007669"/>
    <property type="project" value="TreeGrafter"/>
</dbReference>
<dbReference type="AlphaFoldDB" id="A0AAJ0M6J2"/>
<dbReference type="GeneID" id="87884807"/>
<gene>
    <name evidence="6" type="ORF">B0T15DRAFT_46718</name>
</gene>
<proteinExistence type="inferred from homology"/>
<comment type="subcellular location">
    <subcellularLocation>
        <location evidence="1 5">Membrane</location>
        <topology evidence="1 5">Multi-pass membrane protein</topology>
    </subcellularLocation>
</comment>
<dbReference type="PANTHER" id="PTHR19317:SF0">
    <property type="entry name" value="PRENYLATED RAB ACCEPTOR PROTEIN 1"/>
    <property type="match status" value="1"/>
</dbReference>
<keyword evidence="2 5" id="KW-0812">Transmembrane</keyword>
<comment type="similarity">
    <text evidence="5">Belongs to the PRA1 family.</text>
</comment>
<accession>A0AAJ0M6J2</accession>
<evidence type="ECO:0000256" key="5">
    <source>
        <dbReference type="RuleBase" id="RU363107"/>
    </source>
</evidence>
<evidence type="ECO:0000256" key="2">
    <source>
        <dbReference type="ARBA" id="ARBA00022692"/>
    </source>
</evidence>
<protein>
    <recommendedName>
        <fullName evidence="5">PRA1 family protein</fullName>
    </recommendedName>
</protein>
<comment type="caution">
    <text evidence="6">The sequence shown here is derived from an EMBL/GenBank/DDBJ whole genome shotgun (WGS) entry which is preliminary data.</text>
</comment>
<evidence type="ECO:0000313" key="6">
    <source>
        <dbReference type="EMBL" id="KAK3310715.1"/>
    </source>
</evidence>
<evidence type="ECO:0000313" key="7">
    <source>
        <dbReference type="Proteomes" id="UP001273166"/>
    </source>
</evidence>
<reference evidence="6" key="2">
    <citation type="submission" date="2023-06" db="EMBL/GenBank/DDBJ databases">
        <authorList>
            <consortium name="Lawrence Berkeley National Laboratory"/>
            <person name="Mondo S.J."/>
            <person name="Hensen N."/>
            <person name="Bonometti L."/>
            <person name="Westerberg I."/>
            <person name="Brannstrom I.O."/>
            <person name="Guillou S."/>
            <person name="Cros-Aarteil S."/>
            <person name="Calhoun S."/>
            <person name="Haridas S."/>
            <person name="Kuo A."/>
            <person name="Pangilinan J."/>
            <person name="Riley R."/>
            <person name="Labutti K."/>
            <person name="Andreopoulos B."/>
            <person name="Lipzen A."/>
            <person name="Chen C."/>
            <person name="Yanf M."/>
            <person name="Daum C."/>
            <person name="Ng V."/>
            <person name="Clum A."/>
            <person name="Steindorff A."/>
            <person name="Ohm R."/>
            <person name="Martin F."/>
            <person name="Silar P."/>
            <person name="Natvig D."/>
            <person name="Lalanne C."/>
            <person name="Gautier V."/>
            <person name="Ament-Velasquez S.L."/>
            <person name="Kruys A."/>
            <person name="Hutchinson M.I."/>
            <person name="Powell A.J."/>
            <person name="Barry K."/>
            <person name="Miller A.N."/>
            <person name="Grigoriev I.V."/>
            <person name="Debuchy R."/>
            <person name="Gladieux P."/>
            <person name="Thoren M.H."/>
            <person name="Johannesson H."/>
        </authorList>
    </citation>
    <scope>NUCLEOTIDE SEQUENCE</scope>
    <source>
        <strain evidence="6">CBS 333.67</strain>
    </source>
</reference>
<evidence type="ECO:0000256" key="4">
    <source>
        <dbReference type="ARBA" id="ARBA00023136"/>
    </source>
</evidence>
<keyword evidence="7" id="KW-1185">Reference proteome</keyword>
<evidence type="ECO:0000256" key="3">
    <source>
        <dbReference type="ARBA" id="ARBA00022989"/>
    </source>
</evidence>
<dbReference type="EMBL" id="JAUDZG010000001">
    <property type="protein sequence ID" value="KAK3310715.1"/>
    <property type="molecule type" value="Genomic_DNA"/>
</dbReference>
<dbReference type="RefSeq" id="XP_062726495.1">
    <property type="nucleotide sequence ID" value="XM_062865978.1"/>
</dbReference>
<keyword evidence="4 5" id="KW-0472">Membrane</keyword>
<evidence type="ECO:0000256" key="1">
    <source>
        <dbReference type="ARBA" id="ARBA00004141"/>
    </source>
</evidence>
<feature type="transmembrane region" description="Helical" evidence="5">
    <location>
        <begin position="72"/>
        <end position="105"/>
    </location>
</feature>
<dbReference type="InterPro" id="IPR004895">
    <property type="entry name" value="Prenylated_rab_accept_PRA1"/>
</dbReference>
<keyword evidence="3 5" id="KW-1133">Transmembrane helix</keyword>
<feature type="transmembrane region" description="Helical" evidence="5">
    <location>
        <begin position="126"/>
        <end position="149"/>
    </location>
</feature>